<sequence>MASDEHPAYRRPGRGSIVDAYEPEIRKLLVKYPQMPATVIAQRIGWSTSMTVL</sequence>
<name>A0ABP8ENM3_9MICO</name>
<organism evidence="1 2">
    <name type="scientific">Brevibacterium daeguense</name>
    <dbReference type="NCBI Taxonomy" id="909936"/>
    <lineage>
        <taxon>Bacteria</taxon>
        <taxon>Bacillati</taxon>
        <taxon>Actinomycetota</taxon>
        <taxon>Actinomycetes</taxon>
        <taxon>Micrococcales</taxon>
        <taxon>Brevibacteriaceae</taxon>
        <taxon>Brevibacterium</taxon>
    </lineage>
</organism>
<protein>
    <recommendedName>
        <fullName evidence="3">Transposase</fullName>
    </recommendedName>
</protein>
<comment type="caution">
    <text evidence="1">The sequence shown here is derived from an EMBL/GenBank/DDBJ whole genome shotgun (WGS) entry which is preliminary data.</text>
</comment>
<reference evidence="2" key="1">
    <citation type="journal article" date="2019" name="Int. J. Syst. Evol. Microbiol.">
        <title>The Global Catalogue of Microorganisms (GCM) 10K type strain sequencing project: providing services to taxonomists for standard genome sequencing and annotation.</title>
        <authorList>
            <consortium name="The Broad Institute Genomics Platform"/>
            <consortium name="The Broad Institute Genome Sequencing Center for Infectious Disease"/>
            <person name="Wu L."/>
            <person name="Ma J."/>
        </authorList>
    </citation>
    <scope>NUCLEOTIDE SEQUENCE [LARGE SCALE GENOMIC DNA]</scope>
    <source>
        <strain evidence="2">JCM 17458</strain>
    </source>
</reference>
<accession>A0ABP8ENM3</accession>
<keyword evidence="2" id="KW-1185">Reference proteome</keyword>
<proteinExistence type="predicted"/>
<gene>
    <name evidence="1" type="ORF">GCM10022261_31200</name>
</gene>
<dbReference type="Proteomes" id="UP001501586">
    <property type="component" value="Unassembled WGS sequence"/>
</dbReference>
<evidence type="ECO:0008006" key="3">
    <source>
        <dbReference type="Google" id="ProtNLM"/>
    </source>
</evidence>
<evidence type="ECO:0000313" key="2">
    <source>
        <dbReference type="Proteomes" id="UP001501586"/>
    </source>
</evidence>
<evidence type="ECO:0000313" key="1">
    <source>
        <dbReference type="EMBL" id="GAA4285589.1"/>
    </source>
</evidence>
<dbReference type="EMBL" id="BAABAZ010000012">
    <property type="protein sequence ID" value="GAA4285589.1"/>
    <property type="molecule type" value="Genomic_DNA"/>
</dbReference>